<comment type="cofactor">
    <cofactor evidence="3">
        <name>FAD</name>
        <dbReference type="ChEBI" id="CHEBI:57692"/>
    </cofactor>
</comment>
<keyword evidence="4" id="KW-0285">Flavoprotein</keyword>
<dbReference type="GO" id="GO:0016614">
    <property type="term" value="F:oxidoreductase activity, acting on CH-OH group of donors"/>
    <property type="evidence" value="ECO:0007669"/>
    <property type="project" value="InterPro"/>
</dbReference>
<feature type="domain" description="Glucose-methanol-choline oxidoreductase N-terminal" evidence="6">
    <location>
        <begin position="271"/>
        <end position="285"/>
    </location>
</feature>
<reference evidence="7" key="1">
    <citation type="submission" date="2021-03" db="EMBL/GenBank/DDBJ databases">
        <title>Revisited historic fungal species revealed as producer of novel bioactive compounds through whole genome sequencing and comparative genomics.</title>
        <authorList>
            <person name="Vignolle G.A."/>
            <person name="Hochenegger N."/>
            <person name="Mach R.L."/>
            <person name="Mach-Aigner A.R."/>
            <person name="Javad Rahimi M."/>
            <person name="Salim K.A."/>
            <person name="Chan C.M."/>
            <person name="Lim L.B.L."/>
            <person name="Cai F."/>
            <person name="Druzhinina I.S."/>
            <person name="U'Ren J.M."/>
            <person name="Derntl C."/>
        </authorList>
    </citation>
    <scope>NUCLEOTIDE SEQUENCE</scope>
    <source>
        <strain evidence="7">TUCIM 5799</strain>
    </source>
</reference>
<organism evidence="7 8">
    <name type="scientific">Neoarthrinium moseri</name>
    <dbReference type="NCBI Taxonomy" id="1658444"/>
    <lineage>
        <taxon>Eukaryota</taxon>
        <taxon>Fungi</taxon>
        <taxon>Dikarya</taxon>
        <taxon>Ascomycota</taxon>
        <taxon>Pezizomycotina</taxon>
        <taxon>Sordariomycetes</taxon>
        <taxon>Xylariomycetidae</taxon>
        <taxon>Amphisphaeriales</taxon>
        <taxon>Apiosporaceae</taxon>
        <taxon>Neoarthrinium</taxon>
    </lineage>
</organism>
<keyword evidence="3 4" id="KW-0274">FAD</keyword>
<evidence type="ECO:0000256" key="4">
    <source>
        <dbReference type="RuleBase" id="RU003968"/>
    </source>
</evidence>
<dbReference type="Proteomes" id="UP000829685">
    <property type="component" value="Unassembled WGS sequence"/>
</dbReference>
<evidence type="ECO:0000256" key="3">
    <source>
        <dbReference type="PIRSR" id="PIRSR000137-2"/>
    </source>
</evidence>
<name>A0A9P9WV31_9PEZI</name>
<feature type="binding site" evidence="3">
    <location>
        <position position="353"/>
    </location>
    <ligand>
        <name>substrate</name>
    </ligand>
</feature>
<dbReference type="PROSITE" id="PS00624">
    <property type="entry name" value="GMC_OXRED_2"/>
    <property type="match status" value="1"/>
</dbReference>
<feature type="active site" description="Proton acceptor" evidence="2">
    <location>
        <position position="570"/>
    </location>
</feature>
<feature type="domain" description="Glucose-methanol-choline oxidoreductase N-terminal" evidence="5">
    <location>
        <begin position="94"/>
        <end position="117"/>
    </location>
</feature>
<dbReference type="Gene3D" id="3.30.560.10">
    <property type="entry name" value="Glucose Oxidase, domain 3"/>
    <property type="match status" value="1"/>
</dbReference>
<comment type="caution">
    <text evidence="7">The sequence shown here is derived from an EMBL/GenBank/DDBJ whole genome shotgun (WGS) entry which is preliminary data.</text>
</comment>
<dbReference type="Gene3D" id="3.50.50.60">
    <property type="entry name" value="FAD/NAD(P)-binding domain"/>
    <property type="match status" value="1"/>
</dbReference>
<gene>
    <name evidence="7" type="ORF">JX265_001466</name>
</gene>
<dbReference type="PANTHER" id="PTHR11552">
    <property type="entry name" value="GLUCOSE-METHANOL-CHOLINE GMC OXIDOREDUCTASE"/>
    <property type="match status" value="1"/>
</dbReference>
<dbReference type="InterPro" id="IPR007867">
    <property type="entry name" value="GMC_OxRtase_C"/>
</dbReference>
<feature type="active site" description="Proton donor" evidence="2">
    <location>
        <position position="527"/>
    </location>
</feature>
<evidence type="ECO:0000256" key="2">
    <source>
        <dbReference type="PIRSR" id="PIRSR000137-1"/>
    </source>
</evidence>
<dbReference type="Pfam" id="PF00732">
    <property type="entry name" value="GMC_oxred_N"/>
    <property type="match status" value="1"/>
</dbReference>
<dbReference type="PROSITE" id="PS51257">
    <property type="entry name" value="PROKAR_LIPOPROTEIN"/>
    <property type="match status" value="1"/>
</dbReference>
<feature type="binding site" evidence="3">
    <location>
        <position position="235"/>
    </location>
    <ligand>
        <name>FAD</name>
        <dbReference type="ChEBI" id="CHEBI:57692"/>
    </ligand>
</feature>
<dbReference type="SUPFAM" id="SSF54373">
    <property type="entry name" value="FAD-linked reductases, C-terminal domain"/>
    <property type="match status" value="1"/>
</dbReference>
<dbReference type="AlphaFoldDB" id="A0A9P9WV31"/>
<dbReference type="InterPro" id="IPR000172">
    <property type="entry name" value="GMC_OxRdtase_N"/>
</dbReference>
<feature type="binding site" evidence="3">
    <location>
        <position position="96"/>
    </location>
    <ligand>
        <name>FAD</name>
        <dbReference type="ChEBI" id="CHEBI:57692"/>
    </ligand>
</feature>
<protein>
    <recommendedName>
        <fullName evidence="5 6">Glucose-methanol-choline oxidoreductase N-terminal domain-containing protein</fullName>
    </recommendedName>
</protein>
<dbReference type="PIRSF" id="PIRSF000137">
    <property type="entry name" value="Alcohol_oxidase"/>
    <property type="match status" value="1"/>
</dbReference>
<comment type="similarity">
    <text evidence="1 4">Belongs to the GMC oxidoreductase family.</text>
</comment>
<dbReference type="InterPro" id="IPR012132">
    <property type="entry name" value="GMC_OxRdtase"/>
</dbReference>
<keyword evidence="8" id="KW-1185">Reference proteome</keyword>
<evidence type="ECO:0000259" key="6">
    <source>
        <dbReference type="PROSITE" id="PS00624"/>
    </source>
</evidence>
<dbReference type="Pfam" id="PF05199">
    <property type="entry name" value="GMC_oxred_C"/>
    <property type="match status" value="1"/>
</dbReference>
<dbReference type="PROSITE" id="PS00623">
    <property type="entry name" value="GMC_OXRED_1"/>
    <property type="match status" value="1"/>
</dbReference>
<proteinExistence type="inferred from homology"/>
<feature type="binding site" evidence="3">
    <location>
        <begin position="526"/>
        <end position="527"/>
    </location>
    <ligand>
        <name>FAD</name>
        <dbReference type="ChEBI" id="CHEBI:57692"/>
    </ligand>
</feature>
<sequence length="593" mass="64339">MPLYNKLPLELDAVDVIVAGGGTAGCVVASRLSEADPSLSILLIEAGPNNFGDPTIVTPFLFISHLAPGAKTMSFHAGKKSQFLGDREPIVPTARVLGGGSSVNFLMYSRGQRADFDSWGMPGWSADDLIPYMKRAETYHGEDSKGNHGMDGPIHISQGTYSSKRSQDSFLEAAQRQGWRELADISDLESINGVQRAKRYVSLDGKRQDAAHQYLHPRLQDGEHPNLHVLVDTSVVRVTFEGKRASGVTYQSSGAEARTVKARKMVVLSCGACGTPSVLERSGVGDKAILERANVKTIVALPGVGDGYEDHHTMTYIYRSDLGADETLDGIITGTFDVPAMIQRNDKLIGWNCLDVTGKLRPTDQEVAALGSGFQKLWDRDFKEEPSRPLSLMVLVNGGAEPVGEPGQYFSISVFTAYPYSRGQIHITGPNLDDPVNFDFGLLSDPEGVDLLACRWAYKKQREIARRMTTYRGEVAASHPAFAAESDARPTKRDDHDAVDTPEIKYSAEDDAAIDRFVREHVSTPWHSIGTCKMAPLANKGVVDENLAVYGVEGLKIADLSIPPVNVAAHTNATALAVGEKAADIFIKELGLK</sequence>
<dbReference type="PANTHER" id="PTHR11552:SF78">
    <property type="entry name" value="GLUCOSE-METHANOL-CHOLINE OXIDOREDUCTASE N-TERMINAL DOMAIN-CONTAINING PROTEIN"/>
    <property type="match status" value="1"/>
</dbReference>
<evidence type="ECO:0000259" key="5">
    <source>
        <dbReference type="PROSITE" id="PS00623"/>
    </source>
</evidence>
<dbReference type="InterPro" id="IPR036188">
    <property type="entry name" value="FAD/NAD-bd_sf"/>
</dbReference>
<evidence type="ECO:0000256" key="1">
    <source>
        <dbReference type="ARBA" id="ARBA00010790"/>
    </source>
</evidence>
<dbReference type="GO" id="GO:0050660">
    <property type="term" value="F:flavin adenine dinucleotide binding"/>
    <property type="evidence" value="ECO:0007669"/>
    <property type="project" value="InterPro"/>
</dbReference>
<dbReference type="EMBL" id="JAFIMR010000003">
    <property type="protein sequence ID" value="KAI1879845.1"/>
    <property type="molecule type" value="Genomic_DNA"/>
</dbReference>
<dbReference type="SUPFAM" id="SSF51905">
    <property type="entry name" value="FAD/NAD(P)-binding domain"/>
    <property type="match status" value="1"/>
</dbReference>
<evidence type="ECO:0000313" key="8">
    <source>
        <dbReference type="Proteomes" id="UP000829685"/>
    </source>
</evidence>
<accession>A0A9P9WV31</accession>
<evidence type="ECO:0000313" key="7">
    <source>
        <dbReference type="EMBL" id="KAI1879845.1"/>
    </source>
</evidence>